<dbReference type="EMBL" id="JAVDWR010000042">
    <property type="protein sequence ID" value="MDR7123158.1"/>
    <property type="molecule type" value="Genomic_DNA"/>
</dbReference>
<evidence type="ECO:0000313" key="2">
    <source>
        <dbReference type="EMBL" id="MDR7123158.1"/>
    </source>
</evidence>
<protein>
    <submittedName>
        <fullName evidence="2">Uncharacterized protein</fullName>
    </submittedName>
</protein>
<dbReference type="Proteomes" id="UP001257909">
    <property type="component" value="Unassembled WGS sequence"/>
</dbReference>
<sequence length="538" mass="59242">MYKKIIVSFCSLLVLTPTLQADPDSDYKAYPQERFAIATGDGNYKQAYHWTFNPNGSGPAVVVFLNHGSGGEWYKNISSLGPCGKDYVSSNGDFTGTNYEGLCTTDNSGQRQYLANYLTHHVPVGPALDKMMKRSIVGSSAFAAWYWQDAFKQFNSPVHIFMVGRYNIAKKPEHLDNALFWLNITDPNTVDRDTLPPYNFDGDGLSAIDNDKRPFHTAPDLSAFDTMFLYKAVRERWPTLDLSNLVIEGRSNGGSAMIALVADPAIWPSHIKDYWSRNLAALPPIEIPEHNEPRQALTVQNIAADPILSAAFDQMLEYTSREDVMEALNAGKSLQLFADSSAVASTAGQVVSVPTSPGGGSGAAQPFDLVGFRDQLNALIHGDIYQSVKLTHMLYPGCRLDGFMEKDQRLPTGTISDDGASKEGYKVSMKTLFSFAAEDNLYTTWCDDRVEQALAQTSIAGNLTTSDFISAEGPVHGQVFSPARHGFEYKDVNKNLSKFSSTERARAAQARLAIERVLNTAMKEMGLTGQYQLPENLN</sequence>
<feature type="chain" id="PRO_5045252812" evidence="1">
    <location>
        <begin position="22"/>
        <end position="538"/>
    </location>
</feature>
<accession>A0ABU1W5Y9</accession>
<keyword evidence="1" id="KW-0732">Signal</keyword>
<organism evidence="2 3">
    <name type="scientific">Rheinheimera soli</name>
    <dbReference type="NCBI Taxonomy" id="443616"/>
    <lineage>
        <taxon>Bacteria</taxon>
        <taxon>Pseudomonadati</taxon>
        <taxon>Pseudomonadota</taxon>
        <taxon>Gammaproteobacteria</taxon>
        <taxon>Chromatiales</taxon>
        <taxon>Chromatiaceae</taxon>
        <taxon>Rheinheimera</taxon>
    </lineage>
</organism>
<feature type="signal peptide" evidence="1">
    <location>
        <begin position="1"/>
        <end position="21"/>
    </location>
</feature>
<proteinExistence type="predicted"/>
<dbReference type="RefSeq" id="WP_310282049.1">
    <property type="nucleotide sequence ID" value="NZ_JAVDWR010000042.1"/>
</dbReference>
<name>A0ABU1W5Y9_9GAMM</name>
<evidence type="ECO:0000256" key="1">
    <source>
        <dbReference type="SAM" id="SignalP"/>
    </source>
</evidence>
<reference evidence="2 3" key="1">
    <citation type="submission" date="2023-07" db="EMBL/GenBank/DDBJ databases">
        <title>Sorghum-associated microbial communities from plants grown in Nebraska, USA.</title>
        <authorList>
            <person name="Schachtman D."/>
        </authorList>
    </citation>
    <scope>NUCLEOTIDE SEQUENCE [LARGE SCALE GENOMIC DNA]</scope>
    <source>
        <strain evidence="2 3">4138</strain>
    </source>
</reference>
<gene>
    <name evidence="2" type="ORF">J2W69_004146</name>
</gene>
<evidence type="ECO:0000313" key="3">
    <source>
        <dbReference type="Proteomes" id="UP001257909"/>
    </source>
</evidence>
<comment type="caution">
    <text evidence="2">The sequence shown here is derived from an EMBL/GenBank/DDBJ whole genome shotgun (WGS) entry which is preliminary data.</text>
</comment>
<keyword evidence="3" id="KW-1185">Reference proteome</keyword>